<evidence type="ECO:0000256" key="3">
    <source>
        <dbReference type="ARBA" id="ARBA00023163"/>
    </source>
</evidence>
<dbReference type="AlphaFoldDB" id="A0ABD6EF10"/>
<feature type="region of interest" description="Disordered" evidence="5">
    <location>
        <begin position="1"/>
        <end position="59"/>
    </location>
</feature>
<feature type="compositionally biased region" description="Polar residues" evidence="5">
    <location>
        <begin position="224"/>
        <end position="235"/>
    </location>
</feature>
<keyword evidence="3" id="KW-0804">Transcription</keyword>
<evidence type="ECO:0000256" key="2">
    <source>
        <dbReference type="ARBA" id="ARBA00022478"/>
    </source>
</evidence>
<evidence type="ECO:0000256" key="1">
    <source>
        <dbReference type="ARBA" id="ARBA00004123"/>
    </source>
</evidence>
<keyword evidence="2" id="KW-0240">DNA-directed RNA polymerase</keyword>
<feature type="region of interest" description="Disordered" evidence="5">
    <location>
        <begin position="275"/>
        <end position="296"/>
    </location>
</feature>
<evidence type="ECO:0000313" key="6">
    <source>
        <dbReference type="EMBL" id="MFH4976704.1"/>
    </source>
</evidence>
<dbReference type="PANTHER" id="PTHR13408:SF0">
    <property type="entry name" value="DNA-DIRECTED RNA POLYMERASE III SUBUNIT RPC4"/>
    <property type="match status" value="1"/>
</dbReference>
<dbReference type="GO" id="GO:0005634">
    <property type="term" value="C:nucleus"/>
    <property type="evidence" value="ECO:0007669"/>
    <property type="project" value="UniProtKB-SubCell"/>
</dbReference>
<feature type="compositionally biased region" description="Basic and acidic residues" evidence="5">
    <location>
        <begin position="399"/>
        <end position="408"/>
    </location>
</feature>
<comment type="subcellular location">
    <subcellularLocation>
        <location evidence="1">Nucleus</location>
    </subcellularLocation>
</comment>
<dbReference type="PANTHER" id="PTHR13408">
    <property type="entry name" value="DNA-DIRECTED RNA POLYMERASE III"/>
    <property type="match status" value="1"/>
</dbReference>
<feature type="compositionally biased region" description="Basic and acidic residues" evidence="5">
    <location>
        <begin position="208"/>
        <end position="222"/>
    </location>
</feature>
<dbReference type="EMBL" id="JBGFUD010001746">
    <property type="protein sequence ID" value="MFH4976704.1"/>
    <property type="molecule type" value="Genomic_DNA"/>
</dbReference>
<evidence type="ECO:0000256" key="4">
    <source>
        <dbReference type="ARBA" id="ARBA00023242"/>
    </source>
</evidence>
<gene>
    <name evidence="6" type="ORF">AB6A40_003413</name>
</gene>
<comment type="caution">
    <text evidence="6">The sequence shown here is derived from an EMBL/GenBank/DDBJ whole genome shotgun (WGS) entry which is preliminary data.</text>
</comment>
<organism evidence="6 7">
    <name type="scientific">Gnathostoma spinigerum</name>
    <dbReference type="NCBI Taxonomy" id="75299"/>
    <lineage>
        <taxon>Eukaryota</taxon>
        <taxon>Metazoa</taxon>
        <taxon>Ecdysozoa</taxon>
        <taxon>Nematoda</taxon>
        <taxon>Chromadorea</taxon>
        <taxon>Rhabditida</taxon>
        <taxon>Spirurina</taxon>
        <taxon>Gnathostomatomorpha</taxon>
        <taxon>Gnathostomatoidea</taxon>
        <taxon>Gnathostomatidae</taxon>
        <taxon>Gnathostoma</taxon>
    </lineage>
</organism>
<protein>
    <submittedName>
        <fullName evidence="6">Uncharacterized protein</fullName>
    </submittedName>
</protein>
<evidence type="ECO:0000313" key="7">
    <source>
        <dbReference type="Proteomes" id="UP001608902"/>
    </source>
</evidence>
<reference evidence="6 7" key="1">
    <citation type="submission" date="2024-08" db="EMBL/GenBank/DDBJ databases">
        <title>Gnathostoma spinigerum genome.</title>
        <authorList>
            <person name="Gonzalez-Bertolin B."/>
            <person name="Monzon S."/>
            <person name="Zaballos A."/>
            <person name="Jimenez P."/>
            <person name="Dekumyoy P."/>
            <person name="Varona S."/>
            <person name="Cuesta I."/>
            <person name="Sumanam S."/>
            <person name="Adisakwattana P."/>
            <person name="Gasser R.B."/>
            <person name="Hernandez-Gonzalez A."/>
            <person name="Young N.D."/>
            <person name="Perteguer M.J."/>
        </authorList>
    </citation>
    <scope>NUCLEOTIDE SEQUENCE [LARGE SCALE GENOMIC DNA]</scope>
    <source>
        <strain evidence="6">AL3</strain>
        <tissue evidence="6">Liver</tissue>
    </source>
</reference>
<name>A0ABD6EF10_9BILA</name>
<feature type="region of interest" description="Disordered" evidence="5">
    <location>
        <begin position="399"/>
        <end position="418"/>
    </location>
</feature>
<dbReference type="Proteomes" id="UP001608902">
    <property type="component" value="Unassembled WGS sequence"/>
</dbReference>
<dbReference type="Pfam" id="PF05132">
    <property type="entry name" value="RNA_pol_Rpc4"/>
    <property type="match status" value="1"/>
</dbReference>
<dbReference type="GO" id="GO:0000428">
    <property type="term" value="C:DNA-directed RNA polymerase complex"/>
    <property type="evidence" value="ECO:0007669"/>
    <property type="project" value="UniProtKB-KW"/>
</dbReference>
<sequence length="461" mass="50166">MGLDTRGRSIPSRGSKRPAVLPNLAVAGKRENKIGAVSSSKRGFKPSRDRVRGVRGRAKGGGIARPAVIEQTGIFSSGLNDDGRHDRAKADADNEFGVINLGRSIAGGIKGKDEVSMDLDSSFVAPSFESEWLSDEEADNTEMTDLLKYGFIADLKKGDVIPYVLPPSDEPQFASLIRDKVKKEEMLDEEYDIVEENRPETNNKPTRRRIESTEESGSEEKPSSVPSLPSQATETGQNVGAVIQRISSSSDTESNLLLLQLPTTLPVLCKSTVESKPDVMEGPSNTDEKNDEGSSMKPHCLDAFPAGSHLGRLRIRKSGRTELVINGVKLDALPAICEAHNDSVVLIHSEQPDRINSSHMTNANWLKNSLYVLGRMKDVLVFSHDFSNLVGGIEEEVKCPSDSDEKNGDSASIIASSDEKDSEMITMLDELAKLKMRESSWKAFINTHAVVIDTCVAASTL</sequence>
<keyword evidence="7" id="KW-1185">Reference proteome</keyword>
<keyword evidence="4" id="KW-0539">Nucleus</keyword>
<feature type="region of interest" description="Disordered" evidence="5">
    <location>
        <begin position="191"/>
        <end position="235"/>
    </location>
</feature>
<accession>A0ABD6EF10</accession>
<evidence type="ECO:0000256" key="5">
    <source>
        <dbReference type="SAM" id="MobiDB-lite"/>
    </source>
</evidence>
<proteinExistence type="predicted"/>
<dbReference type="InterPro" id="IPR007811">
    <property type="entry name" value="RPC4"/>
</dbReference>